<dbReference type="GO" id="GO:0016747">
    <property type="term" value="F:acyltransferase activity, transferring groups other than amino-acyl groups"/>
    <property type="evidence" value="ECO:0007669"/>
    <property type="project" value="InterPro"/>
</dbReference>
<name>A0A0U5G8U0_ASPCI</name>
<organism evidence="2 3">
    <name type="scientific">Aspergillus calidoustus</name>
    <dbReference type="NCBI Taxonomy" id="454130"/>
    <lineage>
        <taxon>Eukaryota</taxon>
        <taxon>Fungi</taxon>
        <taxon>Dikarya</taxon>
        <taxon>Ascomycota</taxon>
        <taxon>Pezizomycotina</taxon>
        <taxon>Eurotiomycetes</taxon>
        <taxon>Eurotiomycetidae</taxon>
        <taxon>Eurotiales</taxon>
        <taxon>Aspergillaceae</taxon>
        <taxon>Aspergillus</taxon>
        <taxon>Aspergillus subgen. Nidulantes</taxon>
    </lineage>
</organism>
<dbReference type="AlphaFoldDB" id="A0A0U5G8U0"/>
<dbReference type="Proteomes" id="UP000054771">
    <property type="component" value="Unassembled WGS sequence"/>
</dbReference>
<dbReference type="InterPro" id="IPR000182">
    <property type="entry name" value="GNAT_dom"/>
</dbReference>
<dbReference type="STRING" id="454130.A0A0U5G8U0"/>
<dbReference type="SUPFAM" id="SSF55729">
    <property type="entry name" value="Acyl-CoA N-acyltransferases (Nat)"/>
    <property type="match status" value="1"/>
</dbReference>
<gene>
    <name evidence="2" type="ORF">ASPCAL10012</name>
</gene>
<protein>
    <recommendedName>
        <fullName evidence="1">N-acetyltransferase domain-containing protein</fullName>
    </recommendedName>
</protein>
<keyword evidence="3" id="KW-1185">Reference proteome</keyword>
<dbReference type="CDD" id="cd04301">
    <property type="entry name" value="NAT_SF"/>
    <property type="match status" value="1"/>
</dbReference>
<proteinExistence type="predicted"/>
<dbReference type="InterPro" id="IPR052523">
    <property type="entry name" value="Trichothecene_AcTrans"/>
</dbReference>
<dbReference type="InterPro" id="IPR016181">
    <property type="entry name" value="Acyl_CoA_acyltransferase"/>
</dbReference>
<dbReference type="PANTHER" id="PTHR42791:SF2">
    <property type="entry name" value="N-ACETYLTRANSFERASE DOMAIN-CONTAINING PROTEIN"/>
    <property type="match status" value="1"/>
</dbReference>
<dbReference type="Pfam" id="PF13508">
    <property type="entry name" value="Acetyltransf_7"/>
    <property type="match status" value="1"/>
</dbReference>
<dbReference type="Gene3D" id="3.40.630.30">
    <property type="match status" value="1"/>
</dbReference>
<dbReference type="OrthoDB" id="410198at2759"/>
<dbReference type="PROSITE" id="PS51186">
    <property type="entry name" value="GNAT"/>
    <property type="match status" value="1"/>
</dbReference>
<evidence type="ECO:0000259" key="1">
    <source>
        <dbReference type="PROSITE" id="PS51186"/>
    </source>
</evidence>
<dbReference type="EMBL" id="CDMC01000008">
    <property type="protein sequence ID" value="CEL06840.1"/>
    <property type="molecule type" value="Genomic_DNA"/>
</dbReference>
<accession>A0A0U5G8U0</accession>
<reference evidence="3" key="1">
    <citation type="journal article" date="2016" name="Genome Announc.">
        <title>Draft genome sequences of fungus Aspergillus calidoustus.</title>
        <authorList>
            <person name="Horn F."/>
            <person name="Linde J."/>
            <person name="Mattern D.J."/>
            <person name="Walther G."/>
            <person name="Guthke R."/>
            <person name="Scherlach K."/>
            <person name="Martin K."/>
            <person name="Brakhage A.A."/>
            <person name="Petzke L."/>
            <person name="Valiante V."/>
        </authorList>
    </citation>
    <scope>NUCLEOTIDE SEQUENCE [LARGE SCALE GENOMIC DNA]</scope>
    <source>
        <strain evidence="3">SF006504</strain>
    </source>
</reference>
<evidence type="ECO:0000313" key="2">
    <source>
        <dbReference type="EMBL" id="CEL06840.1"/>
    </source>
</evidence>
<sequence length="263" mass="29113">MQSPATPPPDTALPFSYTITPLEPTEYTISFTLADTCFAPLGTLLFKKNSYPPSATSSAQRTKSRIARLNNISPQPTLFKATDAATGEIIGVAHWTIHTDDEEVTQSVADAVADIVAASIPEMNRDAVRGFYTMVTEGKRDVLRVDVPVRGVYGRVGKTFPVVKLSRRVELETVFVHPDFRRRGVATRLLEWGIAEAERLNFLVYLEATEEERRVYERVGFEVVRGERFDAARFGGEGGFYGEEAYGADGGLDHELWTADVGM</sequence>
<dbReference type="PANTHER" id="PTHR42791">
    <property type="entry name" value="GNAT FAMILY ACETYLTRANSFERASE"/>
    <property type="match status" value="1"/>
</dbReference>
<feature type="domain" description="N-acetyltransferase" evidence="1">
    <location>
        <begin position="99"/>
        <end position="247"/>
    </location>
</feature>
<evidence type="ECO:0000313" key="3">
    <source>
        <dbReference type="Proteomes" id="UP000054771"/>
    </source>
</evidence>